<keyword evidence="6 8" id="KW-1133">Transmembrane helix</keyword>
<feature type="transmembrane region" description="Helical" evidence="8">
    <location>
        <begin position="210"/>
        <end position="229"/>
    </location>
</feature>
<keyword evidence="2" id="KW-0813">Transport</keyword>
<feature type="transmembrane region" description="Helical" evidence="8">
    <location>
        <begin position="258"/>
        <end position="276"/>
    </location>
</feature>
<evidence type="ECO:0000256" key="4">
    <source>
        <dbReference type="ARBA" id="ARBA00022597"/>
    </source>
</evidence>
<evidence type="ECO:0000256" key="3">
    <source>
        <dbReference type="ARBA" id="ARBA00022475"/>
    </source>
</evidence>
<evidence type="ECO:0000256" key="7">
    <source>
        <dbReference type="ARBA" id="ARBA00023136"/>
    </source>
</evidence>
<dbReference type="GO" id="GO:0009401">
    <property type="term" value="P:phosphoenolpyruvate-dependent sugar phosphotransferase system"/>
    <property type="evidence" value="ECO:0007669"/>
    <property type="project" value="InterPro"/>
</dbReference>
<evidence type="ECO:0000313" key="10">
    <source>
        <dbReference type="EMBL" id="AMC93103.1"/>
    </source>
</evidence>
<feature type="transmembrane region" description="Helical" evidence="8">
    <location>
        <begin position="12"/>
        <end position="35"/>
    </location>
</feature>
<reference evidence="10 11" key="1">
    <citation type="submission" date="2015-10" db="EMBL/GenBank/DDBJ databases">
        <title>Erysipelothrix larvae sp. LV19 isolated from the larval gut of the rhinoceros beetle, Trypoxylus dichotomus.</title>
        <authorList>
            <person name="Lim S."/>
            <person name="Kim B.-C."/>
        </authorList>
    </citation>
    <scope>NUCLEOTIDE SEQUENCE [LARGE SCALE GENOMIC DNA]</scope>
    <source>
        <strain evidence="10 11">LV19</strain>
    </source>
</reference>
<dbReference type="KEGG" id="erl:AOC36_03655"/>
<keyword evidence="5 8" id="KW-0812">Transmembrane</keyword>
<evidence type="ECO:0000313" key="11">
    <source>
        <dbReference type="Proteomes" id="UP000063781"/>
    </source>
</evidence>
<name>A0A109UGR7_9FIRM</name>
<evidence type="ECO:0000256" key="2">
    <source>
        <dbReference type="ARBA" id="ARBA00022448"/>
    </source>
</evidence>
<dbReference type="Proteomes" id="UP000063781">
    <property type="component" value="Chromosome"/>
</dbReference>
<sequence>MEKIFEKGFSMKVLNGVAIGTVAVLIPGALLNELFTALLPVFPQGQFILTATALATTLMGVVVGVMVSIMFKFTPIHTAAVAIASGLGSGAWSVNESGQFIVQGSGDIINMSLTATIAVIIILACGNRFRAYTMLVVPALTLVVAGGLGVAILPYVKSITSGIAEIVRTFLDLQPILMSFLMAIVFSIMIVSPISTVGIALAINLSGVGSGAANVGVCAAAFGLAISGWKTNELGTSIALIMGSPKMAMPNVIKNPKIMLPIIINAAISGIICALFQQQGTSYSAGFGFSGLIGPLNAIRMAGGFTPINIFKAVFVFVGVPVVLAFIMRYVFMHTRKLVNAEDYRIDVK</sequence>
<feature type="transmembrane region" description="Helical" evidence="8">
    <location>
        <begin position="100"/>
        <end position="123"/>
    </location>
</feature>
<protein>
    <recommendedName>
        <fullName evidence="9">Phosphotransferase system EIIC domain-containing protein</fullName>
    </recommendedName>
</protein>
<dbReference type="GO" id="GO:0005886">
    <property type="term" value="C:plasma membrane"/>
    <property type="evidence" value="ECO:0007669"/>
    <property type="project" value="UniProtKB-SubCell"/>
</dbReference>
<keyword evidence="11" id="KW-1185">Reference proteome</keyword>
<dbReference type="AlphaFoldDB" id="A0A109UGR7"/>
<keyword evidence="3" id="KW-1003">Cell membrane</keyword>
<keyword evidence="4" id="KW-0762">Sugar transport</keyword>
<dbReference type="OrthoDB" id="396983at2"/>
<dbReference type="EMBL" id="CP013213">
    <property type="protein sequence ID" value="AMC93103.1"/>
    <property type="molecule type" value="Genomic_DNA"/>
</dbReference>
<dbReference type="GO" id="GO:0008982">
    <property type="term" value="F:protein-N(PI)-phosphohistidine-sugar phosphotransferase activity"/>
    <property type="evidence" value="ECO:0007669"/>
    <property type="project" value="InterPro"/>
</dbReference>
<feature type="transmembrane region" description="Helical" evidence="8">
    <location>
        <begin position="47"/>
        <end position="69"/>
    </location>
</feature>
<evidence type="ECO:0000256" key="8">
    <source>
        <dbReference type="SAM" id="Phobius"/>
    </source>
</evidence>
<feature type="transmembrane region" description="Helical" evidence="8">
    <location>
        <begin position="76"/>
        <end position="94"/>
    </location>
</feature>
<feature type="domain" description="Phosphotransferase system EIIC" evidence="9">
    <location>
        <begin position="11"/>
        <end position="345"/>
    </location>
</feature>
<gene>
    <name evidence="10" type="ORF">AOC36_03655</name>
</gene>
<feature type="transmembrane region" description="Helical" evidence="8">
    <location>
        <begin position="309"/>
        <end position="332"/>
    </location>
</feature>
<dbReference type="STRING" id="1514105.AOC36_03655"/>
<feature type="transmembrane region" description="Helical" evidence="8">
    <location>
        <begin position="283"/>
        <end position="303"/>
    </location>
</feature>
<evidence type="ECO:0000256" key="5">
    <source>
        <dbReference type="ARBA" id="ARBA00022692"/>
    </source>
</evidence>
<proteinExistence type="predicted"/>
<dbReference type="RefSeq" id="WP_067631550.1">
    <property type="nucleotide sequence ID" value="NZ_CP013213.1"/>
</dbReference>
<evidence type="ECO:0000256" key="6">
    <source>
        <dbReference type="ARBA" id="ARBA00022989"/>
    </source>
</evidence>
<keyword evidence="7 8" id="KW-0472">Membrane</keyword>
<dbReference type="InterPro" id="IPR003352">
    <property type="entry name" value="PTS_EIIC"/>
</dbReference>
<organism evidence="10 11">
    <name type="scientific">Erysipelothrix larvae</name>
    <dbReference type="NCBI Taxonomy" id="1514105"/>
    <lineage>
        <taxon>Bacteria</taxon>
        <taxon>Bacillati</taxon>
        <taxon>Bacillota</taxon>
        <taxon>Erysipelotrichia</taxon>
        <taxon>Erysipelotrichales</taxon>
        <taxon>Erysipelotrichaceae</taxon>
        <taxon>Erysipelothrix</taxon>
    </lineage>
</organism>
<feature type="transmembrane region" description="Helical" evidence="8">
    <location>
        <begin position="176"/>
        <end position="203"/>
    </location>
</feature>
<evidence type="ECO:0000259" key="9">
    <source>
        <dbReference type="Pfam" id="PF13303"/>
    </source>
</evidence>
<feature type="transmembrane region" description="Helical" evidence="8">
    <location>
        <begin position="135"/>
        <end position="156"/>
    </location>
</feature>
<evidence type="ECO:0000256" key="1">
    <source>
        <dbReference type="ARBA" id="ARBA00004651"/>
    </source>
</evidence>
<dbReference type="Pfam" id="PF13303">
    <property type="entry name" value="PTS_EIIC_2"/>
    <property type="match status" value="1"/>
</dbReference>
<comment type="subcellular location">
    <subcellularLocation>
        <location evidence="1">Cell membrane</location>
        <topology evidence="1">Multi-pass membrane protein</topology>
    </subcellularLocation>
</comment>
<accession>A0A109UGR7</accession>